<reference evidence="2 3" key="1">
    <citation type="submission" date="2019-10" db="EMBL/GenBank/DDBJ databases">
        <title>Assembly and Annotation for the nematode Trichostrongylus colubriformis.</title>
        <authorList>
            <person name="Martin J."/>
        </authorList>
    </citation>
    <scope>NUCLEOTIDE SEQUENCE [LARGE SCALE GENOMIC DNA]</scope>
    <source>
        <strain evidence="2">G859</strain>
        <tissue evidence="2">Whole worm</tissue>
    </source>
</reference>
<feature type="region of interest" description="Disordered" evidence="1">
    <location>
        <begin position="58"/>
        <end position="79"/>
    </location>
</feature>
<feature type="compositionally biased region" description="Basic and acidic residues" evidence="1">
    <location>
        <begin position="62"/>
        <end position="71"/>
    </location>
</feature>
<dbReference type="AlphaFoldDB" id="A0AAN8IDW3"/>
<sequence>MIELKRMMLDHYGIEIPEKTKQLMLSMDNTQRVAFGRPEFAEVSIKNHKRVPKYLEKRRKSVDKSTAEQNRRRSLSASRLLGASKTSLVSDSSRYKLFGVPDPVPKCNCHMASIPGPSGEVTSARVSTATTKVPVARTLSASTIIFNGGVDAVQSPPAPEAVMSSRSRYHMARNKRGLPPKCEARSASTRRIDCEEIDETFDELFKELVLCGNTSPKTQMKSAMCTPSDQNNSATEDILAWRQQQAAKNNRSKSLTRLDEYSHQQEAGGDEIAVDSSLPTEHQQMERRFSKIDQMKRLRAKKYNIGDTSELLHGNCTRISLNDRAATIIEVESPRSDFPLIDDEVTSPKRLSARQRTPLTVEQAAQLDAFIPASPPGVVKSMIRQIETTGS</sequence>
<dbReference type="Proteomes" id="UP001331761">
    <property type="component" value="Unassembled WGS sequence"/>
</dbReference>
<dbReference type="PANTHER" id="PTHR45924:SF2">
    <property type="entry name" value="FI17866P1"/>
    <property type="match status" value="1"/>
</dbReference>
<keyword evidence="3" id="KW-1185">Reference proteome</keyword>
<gene>
    <name evidence="2" type="ORF">GCK32_014778</name>
</gene>
<dbReference type="GO" id="GO:0005085">
    <property type="term" value="F:guanyl-nucleotide exchange factor activity"/>
    <property type="evidence" value="ECO:0007669"/>
    <property type="project" value="TreeGrafter"/>
</dbReference>
<accession>A0AAN8IDW3</accession>
<dbReference type="EMBL" id="WIXE01018386">
    <property type="protein sequence ID" value="KAK5970964.1"/>
    <property type="molecule type" value="Genomic_DNA"/>
</dbReference>
<organism evidence="2 3">
    <name type="scientific">Trichostrongylus colubriformis</name>
    <name type="common">Black scour worm</name>
    <dbReference type="NCBI Taxonomy" id="6319"/>
    <lineage>
        <taxon>Eukaryota</taxon>
        <taxon>Metazoa</taxon>
        <taxon>Ecdysozoa</taxon>
        <taxon>Nematoda</taxon>
        <taxon>Chromadorea</taxon>
        <taxon>Rhabditida</taxon>
        <taxon>Rhabditina</taxon>
        <taxon>Rhabditomorpha</taxon>
        <taxon>Strongyloidea</taxon>
        <taxon>Trichostrongylidae</taxon>
        <taxon>Trichostrongylus</taxon>
    </lineage>
</organism>
<proteinExistence type="predicted"/>
<evidence type="ECO:0000313" key="3">
    <source>
        <dbReference type="Proteomes" id="UP001331761"/>
    </source>
</evidence>
<comment type="caution">
    <text evidence="2">The sequence shown here is derived from an EMBL/GenBank/DDBJ whole genome shotgun (WGS) entry which is preliminary data.</text>
</comment>
<dbReference type="PANTHER" id="PTHR45924">
    <property type="entry name" value="FI17866P1"/>
    <property type="match status" value="1"/>
</dbReference>
<evidence type="ECO:0000313" key="2">
    <source>
        <dbReference type="EMBL" id="KAK5970964.1"/>
    </source>
</evidence>
<dbReference type="GO" id="GO:0031267">
    <property type="term" value="F:small GTPase binding"/>
    <property type="evidence" value="ECO:0007669"/>
    <property type="project" value="TreeGrafter"/>
</dbReference>
<evidence type="ECO:0000256" key="1">
    <source>
        <dbReference type="SAM" id="MobiDB-lite"/>
    </source>
</evidence>
<protein>
    <submittedName>
        <fullName evidence="2">Uncharacterized protein</fullName>
    </submittedName>
</protein>
<name>A0AAN8IDW3_TRICO</name>